<evidence type="ECO:0000313" key="2">
    <source>
        <dbReference type="Proteomes" id="UP001162992"/>
    </source>
</evidence>
<gene>
    <name evidence="1" type="ORF">O6H91_15G046000</name>
</gene>
<reference evidence="2" key="1">
    <citation type="journal article" date="2024" name="Proc. Natl. Acad. Sci. U.S.A.">
        <title>Extraordinary preservation of gene collinearity over three hundred million years revealed in homosporous lycophytes.</title>
        <authorList>
            <person name="Li C."/>
            <person name="Wickell D."/>
            <person name="Kuo L.Y."/>
            <person name="Chen X."/>
            <person name="Nie B."/>
            <person name="Liao X."/>
            <person name="Peng D."/>
            <person name="Ji J."/>
            <person name="Jenkins J."/>
            <person name="Williams M."/>
            <person name="Shu S."/>
            <person name="Plott C."/>
            <person name="Barry K."/>
            <person name="Rajasekar S."/>
            <person name="Grimwood J."/>
            <person name="Han X."/>
            <person name="Sun S."/>
            <person name="Hou Z."/>
            <person name="He W."/>
            <person name="Dai G."/>
            <person name="Sun C."/>
            <person name="Schmutz J."/>
            <person name="Leebens-Mack J.H."/>
            <person name="Li F.W."/>
            <person name="Wang L."/>
        </authorList>
    </citation>
    <scope>NUCLEOTIDE SEQUENCE [LARGE SCALE GENOMIC DNA]</scope>
    <source>
        <strain evidence="2">cv. PW_Plant_1</strain>
    </source>
</reference>
<dbReference type="EMBL" id="CM055106">
    <property type="protein sequence ID" value="KAJ7529356.1"/>
    <property type="molecule type" value="Genomic_DNA"/>
</dbReference>
<dbReference type="Proteomes" id="UP001162992">
    <property type="component" value="Chromosome 15"/>
</dbReference>
<proteinExistence type="predicted"/>
<name>A0ACC2BHY0_DIPCM</name>
<protein>
    <submittedName>
        <fullName evidence="1">Uncharacterized protein</fullName>
    </submittedName>
</protein>
<evidence type="ECO:0000313" key="1">
    <source>
        <dbReference type="EMBL" id="KAJ7529356.1"/>
    </source>
</evidence>
<organism evidence="1 2">
    <name type="scientific">Diphasiastrum complanatum</name>
    <name type="common">Issler's clubmoss</name>
    <name type="synonym">Lycopodium complanatum</name>
    <dbReference type="NCBI Taxonomy" id="34168"/>
    <lineage>
        <taxon>Eukaryota</taxon>
        <taxon>Viridiplantae</taxon>
        <taxon>Streptophyta</taxon>
        <taxon>Embryophyta</taxon>
        <taxon>Tracheophyta</taxon>
        <taxon>Lycopodiopsida</taxon>
        <taxon>Lycopodiales</taxon>
        <taxon>Lycopodiaceae</taxon>
        <taxon>Lycopodioideae</taxon>
        <taxon>Diphasiastrum</taxon>
    </lineage>
</organism>
<accession>A0ACC2BHY0</accession>
<keyword evidence="2" id="KW-1185">Reference proteome</keyword>
<comment type="caution">
    <text evidence="1">The sequence shown here is derived from an EMBL/GenBank/DDBJ whole genome shotgun (WGS) entry which is preliminary data.</text>
</comment>
<sequence length="394" mass="44076">MKFGKRLQSQIDETLPEWRDKFLSYKHLKKRLKLLSAPECFTEAAFDAPSPTCSGSTEEDCTSVVDAAVQELRRESEGVSISHLQLPLRSEEDFLGTKSVSSFDFDLGGASEKSKLEGEISHREGNLGPDSPGKKSNSATPGEEQEKSARSVRKASGNDQLTEEEADFVHLLNVELEKFNTFFIEKEEEYVIRLQELKERIEELQEKSGPSGRYPSRVDFNEKLIQIRKDIVTFHGEMVLLLNYSSLNYTGLVKILKKHDKRTGALLRMPFIQSVLHQPFFTTELLSKLVHECESDLHGIFPTFPNGEVVVNHVNEEDESGDVARGQNISVLRGEDVDSIYRSTMAALRTIQDLRKGSSTRSALSLSSLSRDDRDESGVIVNEIAAAPPGLQKG</sequence>